<name>X1DQT7_9ZZZZ</name>
<accession>X1DQT7</accession>
<evidence type="ECO:0000313" key="1">
    <source>
        <dbReference type="EMBL" id="GAH07349.1"/>
    </source>
</evidence>
<gene>
    <name evidence="1" type="ORF">S01H4_57455</name>
</gene>
<organism evidence="1">
    <name type="scientific">marine sediment metagenome</name>
    <dbReference type="NCBI Taxonomy" id="412755"/>
    <lineage>
        <taxon>unclassified sequences</taxon>
        <taxon>metagenomes</taxon>
        <taxon>ecological metagenomes</taxon>
    </lineage>
</organism>
<reference evidence="1" key="1">
    <citation type="journal article" date="2014" name="Front. Microbiol.">
        <title>High frequency of phylogenetically diverse reductive dehalogenase-homologous genes in deep subseafloor sedimentary metagenomes.</title>
        <authorList>
            <person name="Kawai M."/>
            <person name="Futagami T."/>
            <person name="Toyoda A."/>
            <person name="Takaki Y."/>
            <person name="Nishi S."/>
            <person name="Hori S."/>
            <person name="Arai W."/>
            <person name="Tsubouchi T."/>
            <person name="Morono Y."/>
            <person name="Uchiyama I."/>
            <person name="Ito T."/>
            <person name="Fujiyama A."/>
            <person name="Inagaki F."/>
            <person name="Takami H."/>
        </authorList>
    </citation>
    <scope>NUCLEOTIDE SEQUENCE</scope>
    <source>
        <strain evidence="1">Expedition CK06-06</strain>
    </source>
</reference>
<proteinExistence type="predicted"/>
<protein>
    <submittedName>
        <fullName evidence="1">Uncharacterized protein</fullName>
    </submittedName>
</protein>
<sequence length="99" mass="11916">MLEDKLVFVWEAICLKRDLDDALNIEGVENYPPITPSQEQMIIEVFEDSHENVKDLLKFRGNNSIYVKEVYDIWQDIYDKRFSLIKEFVKKDKKKYKPK</sequence>
<dbReference type="EMBL" id="BART01033430">
    <property type="protein sequence ID" value="GAH07349.1"/>
    <property type="molecule type" value="Genomic_DNA"/>
</dbReference>
<dbReference type="AlphaFoldDB" id="X1DQT7"/>
<comment type="caution">
    <text evidence="1">The sequence shown here is derived from an EMBL/GenBank/DDBJ whole genome shotgun (WGS) entry which is preliminary data.</text>
</comment>